<evidence type="ECO:0000313" key="3">
    <source>
        <dbReference type="EMBL" id="GAA2148352.1"/>
    </source>
</evidence>
<dbReference type="InterPro" id="IPR023753">
    <property type="entry name" value="FAD/NAD-binding_dom"/>
</dbReference>
<dbReference type="Gene3D" id="3.50.50.60">
    <property type="entry name" value="FAD/NAD(P)-binding domain"/>
    <property type="match status" value="1"/>
</dbReference>
<proteinExistence type="predicted"/>
<evidence type="ECO:0000259" key="2">
    <source>
        <dbReference type="Pfam" id="PF07992"/>
    </source>
</evidence>
<dbReference type="PANTHER" id="PTHR43539:SF78">
    <property type="entry name" value="FLAVIN-CONTAINING MONOOXYGENASE"/>
    <property type="match status" value="1"/>
</dbReference>
<keyword evidence="1" id="KW-0560">Oxidoreductase</keyword>
<dbReference type="InterPro" id="IPR050982">
    <property type="entry name" value="Auxin_biosynth/cation_transpt"/>
</dbReference>
<dbReference type="PRINTS" id="PR00411">
    <property type="entry name" value="PNDRDTASEI"/>
</dbReference>
<protein>
    <submittedName>
        <fullName evidence="3">NAD(P)/FAD-dependent oxidoreductase</fullName>
    </submittedName>
</protein>
<dbReference type="PANTHER" id="PTHR43539">
    <property type="entry name" value="FLAVIN-BINDING MONOOXYGENASE-LIKE PROTEIN (AFU_ORTHOLOGUE AFUA_4G09220)"/>
    <property type="match status" value="1"/>
</dbReference>
<dbReference type="EMBL" id="BAAANT010000024">
    <property type="protein sequence ID" value="GAA2148352.1"/>
    <property type="molecule type" value="Genomic_DNA"/>
</dbReference>
<evidence type="ECO:0000256" key="1">
    <source>
        <dbReference type="ARBA" id="ARBA00023002"/>
    </source>
</evidence>
<sequence length="401" mass="43140">MAVMPVTVVGAGPYGLAVAAHLKGRHVPVRVLGEPMDSWRSRMPVGMFLKSTPRASSISDPTARYGFNDFRAAEGQARVGDRYPIPIAEFVRYGQWFQQQCVPELERSSVLGIESGPSGLRVRLDTGEEFGSRAVVLATGLRPYPRVPAELAGLYGAGLASHSADHADLAKFAGQRVAVVGAGQSALESAALLHEAGAEPTVVARTGQVLFGTPPESDQVGERSLRSRAVHPSSTLGDGWPLLSYSRLPWAFRHLPDSTRVRLVRTVLGPAGAWWLRERVEGRLPLLTGHALRTAEELDGRVRLRLRGPTEALEADHVLAATGYHVDVERLDLLDVRLRRALRRTVEGAPRLSGSFESSVPGVYFTGLSAADTFGPVMRFVCGTGFAARKISDAVATTGAR</sequence>
<dbReference type="Pfam" id="PF07992">
    <property type="entry name" value="Pyr_redox_2"/>
    <property type="match status" value="1"/>
</dbReference>
<accession>A0ABN2ZVD5</accession>
<feature type="domain" description="FAD/NAD(P)-binding" evidence="2">
    <location>
        <begin position="5"/>
        <end position="228"/>
    </location>
</feature>
<organism evidence="3 4">
    <name type="scientific">Kitasatospora kazusensis</name>
    <dbReference type="NCBI Taxonomy" id="407974"/>
    <lineage>
        <taxon>Bacteria</taxon>
        <taxon>Bacillati</taxon>
        <taxon>Actinomycetota</taxon>
        <taxon>Actinomycetes</taxon>
        <taxon>Kitasatosporales</taxon>
        <taxon>Streptomycetaceae</taxon>
        <taxon>Kitasatospora</taxon>
    </lineage>
</organism>
<evidence type="ECO:0000313" key="4">
    <source>
        <dbReference type="Proteomes" id="UP001422759"/>
    </source>
</evidence>
<comment type="caution">
    <text evidence="3">The sequence shown here is derived from an EMBL/GenBank/DDBJ whole genome shotgun (WGS) entry which is preliminary data.</text>
</comment>
<dbReference type="RefSeq" id="WP_344466981.1">
    <property type="nucleotide sequence ID" value="NZ_BAAANT010000024.1"/>
</dbReference>
<keyword evidence="4" id="KW-1185">Reference proteome</keyword>
<dbReference type="InterPro" id="IPR036188">
    <property type="entry name" value="FAD/NAD-bd_sf"/>
</dbReference>
<gene>
    <name evidence="3" type="ORF">GCM10009760_40240</name>
</gene>
<dbReference type="Proteomes" id="UP001422759">
    <property type="component" value="Unassembled WGS sequence"/>
</dbReference>
<reference evidence="3 4" key="1">
    <citation type="journal article" date="2019" name="Int. J. Syst. Evol. Microbiol.">
        <title>The Global Catalogue of Microorganisms (GCM) 10K type strain sequencing project: providing services to taxonomists for standard genome sequencing and annotation.</title>
        <authorList>
            <consortium name="The Broad Institute Genomics Platform"/>
            <consortium name="The Broad Institute Genome Sequencing Center for Infectious Disease"/>
            <person name="Wu L."/>
            <person name="Ma J."/>
        </authorList>
    </citation>
    <scope>NUCLEOTIDE SEQUENCE [LARGE SCALE GENOMIC DNA]</scope>
    <source>
        <strain evidence="3 4">JCM 14560</strain>
    </source>
</reference>
<dbReference type="SUPFAM" id="SSF51905">
    <property type="entry name" value="FAD/NAD(P)-binding domain"/>
    <property type="match status" value="1"/>
</dbReference>
<dbReference type="PRINTS" id="PR00368">
    <property type="entry name" value="FADPNR"/>
</dbReference>
<name>A0ABN2ZVD5_9ACTN</name>